<comment type="caution">
    <text evidence="2">The sequence shown here is derived from an EMBL/GenBank/DDBJ whole genome shotgun (WGS) entry which is preliminary data.</text>
</comment>
<reference evidence="2" key="1">
    <citation type="journal article" date="2014" name="Front. Microbiol.">
        <title>High frequency of phylogenetically diverse reductive dehalogenase-homologous genes in deep subseafloor sedimentary metagenomes.</title>
        <authorList>
            <person name="Kawai M."/>
            <person name="Futagami T."/>
            <person name="Toyoda A."/>
            <person name="Takaki Y."/>
            <person name="Nishi S."/>
            <person name="Hori S."/>
            <person name="Arai W."/>
            <person name="Tsubouchi T."/>
            <person name="Morono Y."/>
            <person name="Uchiyama I."/>
            <person name="Ito T."/>
            <person name="Fujiyama A."/>
            <person name="Inagaki F."/>
            <person name="Takami H."/>
        </authorList>
    </citation>
    <scope>NUCLEOTIDE SEQUENCE</scope>
    <source>
        <strain evidence="2">Expedition CK06-06</strain>
    </source>
</reference>
<dbReference type="Gene3D" id="3.40.960.10">
    <property type="entry name" value="VSR Endonuclease"/>
    <property type="match status" value="1"/>
</dbReference>
<gene>
    <name evidence="2" type="ORF">S12H4_00240</name>
</gene>
<sequence length="229" mass="26515">MNLCQCGCGQLCNRLFIQGHNRKGTPLTKEWKAKISASVKGKHYLSEEGRRKLSAANVGEKNPMYGKHCHFTKEQKAQISGSLIKYFKTHEHPLKGKSPSQKNRHVCSLRLKRLHGEPEFLGKILKGRMKRPTKPEQQLIDWIDKYKLPYKYVGDGQFILGGKCPDFLNVDGKKQVIELFGTYWHPMFDVAERTEHFRQYGFSTLIIWEDELNNPGKLVKKVKAFARRK</sequence>
<proteinExistence type="predicted"/>
<dbReference type="EMBL" id="BARW01000020">
    <property type="protein sequence ID" value="GAI68109.1"/>
    <property type="molecule type" value="Genomic_DNA"/>
</dbReference>
<feature type="domain" description="Nuclease associated modular" evidence="1">
    <location>
        <begin position="45"/>
        <end position="68"/>
    </location>
</feature>
<dbReference type="GO" id="GO:0003677">
    <property type="term" value="F:DNA binding"/>
    <property type="evidence" value="ECO:0007669"/>
    <property type="project" value="InterPro"/>
</dbReference>
<evidence type="ECO:0000259" key="1">
    <source>
        <dbReference type="Pfam" id="PF07460"/>
    </source>
</evidence>
<accession>X1SK08</accession>
<dbReference type="AlphaFoldDB" id="X1SK08"/>
<organism evidence="2">
    <name type="scientific">marine sediment metagenome</name>
    <dbReference type="NCBI Taxonomy" id="412755"/>
    <lineage>
        <taxon>unclassified sequences</taxon>
        <taxon>metagenomes</taxon>
        <taxon>ecological metagenomes</taxon>
    </lineage>
</organism>
<evidence type="ECO:0000313" key="2">
    <source>
        <dbReference type="EMBL" id="GAI68109.1"/>
    </source>
</evidence>
<name>X1SK08_9ZZZZ</name>
<dbReference type="InterPro" id="IPR003611">
    <property type="entry name" value="NUMOD3"/>
</dbReference>
<dbReference type="Pfam" id="PF07460">
    <property type="entry name" value="NUMOD3"/>
    <property type="match status" value="2"/>
</dbReference>
<protein>
    <recommendedName>
        <fullName evidence="1">Nuclease associated modular domain-containing protein</fullName>
    </recommendedName>
</protein>
<feature type="domain" description="Nuclease associated modular" evidence="1">
    <location>
        <begin position="24"/>
        <end position="42"/>
    </location>
</feature>